<accession>J3ELI0</accession>
<dbReference type="EMBL" id="AKFP01000154">
    <property type="protein sequence ID" value="EJN53205.1"/>
    <property type="molecule type" value="Genomic_DNA"/>
</dbReference>
<reference evidence="1 2" key="1">
    <citation type="submission" date="2012-05" db="EMBL/GenBank/DDBJ databases">
        <title>Complete Genome Sequence of Lactobacillus coryniformis CECT5711.</title>
        <authorList>
            <person name="Rodriguez J.M."/>
        </authorList>
    </citation>
    <scope>NUCLEOTIDE SEQUENCE [LARGE SCALE GENOMIC DNA]</scope>
    <source>
        <strain evidence="2">CECT5711</strain>
    </source>
</reference>
<proteinExistence type="predicted"/>
<sequence length="336" mass="38811">MTDNQKFTELSKLFNLDGTNLINLVATGTNLKDLIFSSKKGFAYQPDFDSLSVETKEGLKSGILKIGESKKVDGNMRAVVVDTMNSNQRVEDLTLKEVRTERDITRNLTDLAIQAQLKQIYEILLDMQETQEYQLQWDRNNSILKPFFTARTLIIEFQNTDNLDRKIELLHEASKSMEEAVSAIKSDLISNRNQIEMILRKPIHGKSLQRHANFILFDINLLLKIVGMQTYIDLTLDNEKMARDRFESVKYIFDLYSNKTIPERVNVVLSVLQRLPVLDNLLSNSESTEFFSILEIIHDNYKYSPENKNLWLIINDEMQESSQLSLLSEGESDNEE</sequence>
<gene>
    <name evidence="1" type="ORF">A11Y_31217</name>
</gene>
<name>J3ELI0_9LACO</name>
<evidence type="ECO:0000313" key="1">
    <source>
        <dbReference type="EMBL" id="EJN53205.1"/>
    </source>
</evidence>
<dbReference type="PATRIC" id="fig|1185325.3.peg.2745"/>
<evidence type="ECO:0000313" key="2">
    <source>
        <dbReference type="Proteomes" id="UP000007271"/>
    </source>
</evidence>
<comment type="caution">
    <text evidence="1">The sequence shown here is derived from an EMBL/GenBank/DDBJ whole genome shotgun (WGS) entry which is preliminary data.</text>
</comment>
<dbReference type="AlphaFoldDB" id="J3ELI0"/>
<organism evidence="1 2">
    <name type="scientific">Loigolactobacillus coryniformis subsp. coryniformis CECT 5711</name>
    <dbReference type="NCBI Taxonomy" id="1185325"/>
    <lineage>
        <taxon>Bacteria</taxon>
        <taxon>Bacillati</taxon>
        <taxon>Bacillota</taxon>
        <taxon>Bacilli</taxon>
        <taxon>Lactobacillales</taxon>
        <taxon>Lactobacillaceae</taxon>
        <taxon>Loigolactobacillus</taxon>
    </lineage>
</organism>
<dbReference type="Proteomes" id="UP000007271">
    <property type="component" value="Unassembled WGS sequence"/>
</dbReference>
<protein>
    <submittedName>
        <fullName evidence="1">Uncharacterized protein</fullName>
    </submittedName>
</protein>